<protein>
    <submittedName>
        <fullName evidence="1">DNA polymerase II small subunit</fullName>
    </submittedName>
</protein>
<reference evidence="1" key="1">
    <citation type="journal article" date="2021" name="Proc. Natl. Acad. Sci. U.S.A.">
        <title>A Catalog of Tens of Thousands of Viruses from Human Metagenomes Reveals Hidden Associations with Chronic Diseases.</title>
        <authorList>
            <person name="Tisza M.J."/>
            <person name="Buck C.B."/>
        </authorList>
    </citation>
    <scope>NUCLEOTIDE SEQUENCE</scope>
    <source>
        <strain evidence="1">CtgaU3</strain>
    </source>
</reference>
<name>A0A8S5UW49_9CAUD</name>
<sequence>MGKGGVDEYFGVPVEAITARGKTVRLADGSYEKITYKPGVAACGEVQAKRFEDLAPIFAEPVAEPAAADGRATLVVVVSDLQIGKTDRGGGTEETVRRVRAAVAQIADYAAGRYRRVILVDCGDSTEGFSNTVSQAQTNDLPLTYQIRTAQALLADTLRALAPAAPEITYVAVPSNHCQVRAGVGRANRASFPGDDYGLLIADNIRQIVAGRAGYKHVRFEMPERRLESLTVRAADGTVMGVTHGHAAGTKNRVADWFRGQAFGCVAGMQDAAVLLHGHWHSFSVQTVGNSRQIICAPTADPGSSWFQNASGESSLPRLLTFELGQGTSSAWRLWS</sequence>
<dbReference type="EMBL" id="BK016153">
    <property type="protein sequence ID" value="DAF98667.1"/>
    <property type="molecule type" value="Genomic_DNA"/>
</dbReference>
<dbReference type="InterPro" id="IPR029052">
    <property type="entry name" value="Metallo-depent_PP-like"/>
</dbReference>
<dbReference type="SUPFAM" id="SSF56300">
    <property type="entry name" value="Metallo-dependent phosphatases"/>
    <property type="match status" value="1"/>
</dbReference>
<proteinExistence type="predicted"/>
<evidence type="ECO:0000313" key="1">
    <source>
        <dbReference type="EMBL" id="DAF98667.1"/>
    </source>
</evidence>
<accession>A0A8S5UW49</accession>
<organism evidence="1">
    <name type="scientific">Siphoviridae sp. ctgaU3</name>
    <dbReference type="NCBI Taxonomy" id="2825609"/>
    <lineage>
        <taxon>Viruses</taxon>
        <taxon>Duplodnaviria</taxon>
        <taxon>Heunggongvirae</taxon>
        <taxon>Uroviricota</taxon>
        <taxon>Caudoviricetes</taxon>
    </lineage>
</organism>